<dbReference type="EC" id="6.3.2.13" evidence="1"/>
<accession>A0AC61NCG2</accession>
<name>A0AC61NCG2_9FIRM</name>
<protein>
    <submittedName>
        <fullName evidence="1">UDP-N-acetylmuramoyl-L-alanyl-D-glutamate--2, 6-diaminopimelate ligase</fullName>
        <ecNumber evidence="1">6.3.2.13</ecNumber>
    </submittedName>
</protein>
<dbReference type="Proteomes" id="UP000682782">
    <property type="component" value="Chromosome"/>
</dbReference>
<proteinExistence type="predicted"/>
<keyword evidence="1" id="KW-0436">Ligase</keyword>
<keyword evidence="2" id="KW-1185">Reference proteome</keyword>
<evidence type="ECO:0000313" key="1">
    <source>
        <dbReference type="EMBL" id="QUC68351.1"/>
    </source>
</evidence>
<sequence length="488" mass="54515">MKLWELLTELPYVEETRGNMNTEIRELTSSSRDKTDAGLFFCIVGARFDAHDYAWEAVENGCVALIVEHFVEMDVPQVLVNNGRAAMARIAEAFYGHPSRQMRMIGITGTKGKTTTTYLLQSICEKAGLKCGIIGSTGTVVEEQHLDSKLTTPDPIELQKMLRMMADEGVKVVCMEVSAHAIDMNRLDGMTFEVGCYTNLSQDHLDYFYTMERYFETKKQFFTSGMVKNAAMNADDETSAKLKDGICCPFITYGICVDADVFARDIEITEEGAKFNVQLHGMNQIAIRMRMTGMFNVYNALAATSCALIMGIAPEKIKAGLEAVTRVPGRIEVLQTDTPYKVILDYSHSPDALENILKTVRQFARNRVIALFGCGGDRDKGKRPMMGEIGGRLADYCILTSDNPRTENPMVILAAIEKGIKPTGKPYEVIENRREAIRHALRMAEEGDVIVLAGKGHETYQEIMGIKRPFDEKVIVSDLLLEMQKEQD</sequence>
<gene>
    <name evidence="1" type="ORF">JYE49_06585</name>
</gene>
<dbReference type="EMBL" id="CP068393">
    <property type="protein sequence ID" value="QUC68351.1"/>
    <property type="molecule type" value="Genomic_DNA"/>
</dbReference>
<organism evidence="1 2">
    <name type="scientific">Aristaeella hokkaidonensis</name>
    <dbReference type="NCBI Taxonomy" id="3046382"/>
    <lineage>
        <taxon>Bacteria</taxon>
        <taxon>Bacillati</taxon>
        <taxon>Bacillota</taxon>
        <taxon>Clostridia</taxon>
        <taxon>Eubacteriales</taxon>
        <taxon>Aristaeellaceae</taxon>
        <taxon>Aristaeella</taxon>
    </lineage>
</organism>
<reference evidence="1" key="1">
    <citation type="submission" date="2021-01" db="EMBL/GenBank/DDBJ databases">
        <title>Complete genome sequence of Clostridiales bacterium R-7.</title>
        <authorList>
            <person name="Mahoney-Kurpe S.C."/>
            <person name="Palevich N."/>
            <person name="Koike S."/>
            <person name="Moon C.D."/>
            <person name="Attwood G.T."/>
        </authorList>
    </citation>
    <scope>NUCLEOTIDE SEQUENCE</scope>
    <source>
        <strain evidence="1">R-7</strain>
    </source>
</reference>
<evidence type="ECO:0000313" key="2">
    <source>
        <dbReference type="Proteomes" id="UP000682782"/>
    </source>
</evidence>